<organism evidence="1 2">
    <name type="scientific">Acetitomaculum ruminis DSM 5522</name>
    <dbReference type="NCBI Taxonomy" id="1120918"/>
    <lineage>
        <taxon>Bacteria</taxon>
        <taxon>Bacillati</taxon>
        <taxon>Bacillota</taxon>
        <taxon>Clostridia</taxon>
        <taxon>Lachnospirales</taxon>
        <taxon>Lachnospiraceae</taxon>
        <taxon>Acetitomaculum</taxon>
    </lineage>
</organism>
<dbReference type="EMBL" id="FOJY01000004">
    <property type="protein sequence ID" value="SFA87051.1"/>
    <property type="molecule type" value="Genomic_DNA"/>
</dbReference>
<dbReference type="AlphaFoldDB" id="A0A1I0WEJ3"/>
<proteinExistence type="predicted"/>
<dbReference type="RefSeq" id="WP_177205554.1">
    <property type="nucleotide sequence ID" value="NZ_FOJY01000004.1"/>
</dbReference>
<name>A0A1I0WEJ3_9FIRM</name>
<accession>A0A1I0WEJ3</accession>
<reference evidence="1 2" key="1">
    <citation type="submission" date="2016-10" db="EMBL/GenBank/DDBJ databases">
        <authorList>
            <person name="de Groot N.N."/>
        </authorList>
    </citation>
    <scope>NUCLEOTIDE SEQUENCE [LARGE SCALE GENOMIC DNA]</scope>
    <source>
        <strain evidence="1 2">DSM 5522</strain>
    </source>
</reference>
<protein>
    <submittedName>
        <fullName evidence="1">Uncharacterized protein</fullName>
    </submittedName>
</protein>
<sequence length="55" mass="6873">MYVDYDTGKIKELREQFEPWLEPNRVDLREDTPKYIRKIRDRYDEYLKSLMEGVM</sequence>
<dbReference type="Proteomes" id="UP000198838">
    <property type="component" value="Unassembled WGS sequence"/>
</dbReference>
<gene>
    <name evidence="1" type="ORF">SAMN05216249_10432</name>
</gene>
<evidence type="ECO:0000313" key="2">
    <source>
        <dbReference type="Proteomes" id="UP000198838"/>
    </source>
</evidence>
<keyword evidence="2" id="KW-1185">Reference proteome</keyword>
<evidence type="ECO:0000313" key="1">
    <source>
        <dbReference type="EMBL" id="SFA87051.1"/>
    </source>
</evidence>